<dbReference type="Proteomes" id="UP000316313">
    <property type="component" value="Chromosome"/>
</dbReference>
<dbReference type="InterPro" id="IPR027417">
    <property type="entry name" value="P-loop_NTPase"/>
</dbReference>
<evidence type="ECO:0000259" key="6">
    <source>
        <dbReference type="SMART" id="SM00962"/>
    </source>
</evidence>
<evidence type="ECO:0000256" key="5">
    <source>
        <dbReference type="ARBA" id="ARBA00023136"/>
    </source>
</evidence>
<evidence type="ECO:0000256" key="4">
    <source>
        <dbReference type="ARBA" id="ARBA00023134"/>
    </source>
</evidence>
<dbReference type="GO" id="GO:0005047">
    <property type="term" value="F:signal recognition particle binding"/>
    <property type="evidence" value="ECO:0007669"/>
    <property type="project" value="TreeGrafter"/>
</dbReference>
<dbReference type="Pfam" id="PF00448">
    <property type="entry name" value="SRP54"/>
    <property type="match status" value="1"/>
</dbReference>
<dbReference type="AlphaFoldDB" id="A0A4Y6UKN6"/>
<proteinExistence type="inferred from homology"/>
<dbReference type="GO" id="GO:0003924">
    <property type="term" value="F:GTPase activity"/>
    <property type="evidence" value="ECO:0007669"/>
    <property type="project" value="TreeGrafter"/>
</dbReference>
<dbReference type="InterPro" id="IPR000897">
    <property type="entry name" value="SRP54_GTPase_dom"/>
</dbReference>
<organism evidence="7 8">
    <name type="scientific">Swingsia samuiensis</name>
    <dbReference type="NCBI Taxonomy" id="1293412"/>
    <lineage>
        <taxon>Bacteria</taxon>
        <taxon>Pseudomonadati</taxon>
        <taxon>Pseudomonadota</taxon>
        <taxon>Alphaproteobacteria</taxon>
        <taxon>Acetobacterales</taxon>
        <taxon>Acetobacteraceae</taxon>
        <taxon>Swingsia</taxon>
    </lineage>
</organism>
<keyword evidence="5" id="KW-0472">Membrane</keyword>
<sequence length="336" mass="37036">MDIQFVYEKSMSAAVRKVRDFCGENALILSSRLLEGGGVELTVGVENALDIKSNDLVISEMKASKKEISNDRDLDDLYHEYISSGESSEEIFENYIKVQSLHKIDFTQPVMVCGMPGSGKTLTVTRLATRCVQEGLTPIVITTDTERAGAFEQLTKCMNLLKVTLLFAEDPERLAFLCQQNGGKRPVIIDTAGVAPFDKTALDYLKNLQEVSKSKLTLVHPAGEIPSTTLEIVAVFCRVGAQRMIISKTDCSRCSEGVTKAAFAGVPLAGVSVSNRLIDGLIEVTSKNFQQIVFRSSQNRPLTDLNNIEKDMLKKNIQIKMNNTVLSQHIAAQRRV</sequence>
<name>A0A4Y6UKN6_9PROT</name>
<reference evidence="7 8" key="1">
    <citation type="submission" date="2019-03" db="EMBL/GenBank/DDBJ databases">
        <title>The complete genome sequence of Swingsia samuiensis NBRC107927(T).</title>
        <authorList>
            <person name="Chua K.-O."/>
            <person name="Chan K.-G."/>
            <person name="See-Too W.-S."/>
        </authorList>
    </citation>
    <scope>NUCLEOTIDE SEQUENCE [LARGE SCALE GENOMIC DNA]</scope>
    <source>
        <strain evidence="7 8">AH83</strain>
    </source>
</reference>
<evidence type="ECO:0000313" key="7">
    <source>
        <dbReference type="EMBL" id="QDH17360.1"/>
    </source>
</evidence>
<evidence type="ECO:0000256" key="2">
    <source>
        <dbReference type="ARBA" id="ARBA00008531"/>
    </source>
</evidence>
<dbReference type="GO" id="GO:0005886">
    <property type="term" value="C:plasma membrane"/>
    <property type="evidence" value="ECO:0007669"/>
    <property type="project" value="UniProtKB-SubCell"/>
</dbReference>
<dbReference type="GO" id="GO:0006614">
    <property type="term" value="P:SRP-dependent cotranslational protein targeting to membrane"/>
    <property type="evidence" value="ECO:0007669"/>
    <property type="project" value="InterPro"/>
</dbReference>
<dbReference type="PANTHER" id="PTHR43134:SF1">
    <property type="entry name" value="SIGNAL RECOGNITION PARTICLE RECEPTOR SUBUNIT ALPHA"/>
    <property type="match status" value="1"/>
</dbReference>
<gene>
    <name evidence="7" type="ORF">E3D00_07140</name>
</gene>
<comment type="similarity">
    <text evidence="2">Belongs to the GTP-binding SRP family.</text>
</comment>
<dbReference type="KEGG" id="ssam:E3D00_07140"/>
<accession>A0A4Y6UKN6</accession>
<evidence type="ECO:0000313" key="8">
    <source>
        <dbReference type="Proteomes" id="UP000316313"/>
    </source>
</evidence>
<dbReference type="Gene3D" id="3.40.50.300">
    <property type="entry name" value="P-loop containing nucleotide triphosphate hydrolases"/>
    <property type="match status" value="1"/>
</dbReference>
<evidence type="ECO:0000256" key="1">
    <source>
        <dbReference type="ARBA" id="ARBA00004413"/>
    </source>
</evidence>
<dbReference type="GO" id="GO:0005525">
    <property type="term" value="F:GTP binding"/>
    <property type="evidence" value="ECO:0007669"/>
    <property type="project" value="UniProtKB-KW"/>
</dbReference>
<dbReference type="RefSeq" id="WP_141461237.1">
    <property type="nucleotide sequence ID" value="NZ_CP038141.1"/>
</dbReference>
<keyword evidence="4" id="KW-0342">GTP-binding</keyword>
<dbReference type="SMART" id="SM00962">
    <property type="entry name" value="SRP54"/>
    <property type="match status" value="1"/>
</dbReference>
<feature type="domain" description="SRP54-type proteins GTP-binding" evidence="6">
    <location>
        <begin position="107"/>
        <end position="295"/>
    </location>
</feature>
<protein>
    <recommendedName>
        <fullName evidence="6">SRP54-type proteins GTP-binding domain-containing protein</fullName>
    </recommendedName>
</protein>
<dbReference type="EMBL" id="CP038141">
    <property type="protein sequence ID" value="QDH17360.1"/>
    <property type="molecule type" value="Genomic_DNA"/>
</dbReference>
<dbReference type="PANTHER" id="PTHR43134">
    <property type="entry name" value="SIGNAL RECOGNITION PARTICLE RECEPTOR SUBUNIT ALPHA"/>
    <property type="match status" value="1"/>
</dbReference>
<comment type="subcellular location">
    <subcellularLocation>
        <location evidence="1">Cell membrane</location>
        <topology evidence="1">Peripheral membrane protein</topology>
        <orientation evidence="1">Cytoplasmic side</orientation>
    </subcellularLocation>
</comment>
<dbReference type="SUPFAM" id="SSF52540">
    <property type="entry name" value="P-loop containing nucleoside triphosphate hydrolases"/>
    <property type="match status" value="1"/>
</dbReference>
<keyword evidence="3" id="KW-0547">Nucleotide-binding</keyword>
<keyword evidence="8" id="KW-1185">Reference proteome</keyword>
<dbReference type="OrthoDB" id="9778554at2"/>
<evidence type="ECO:0000256" key="3">
    <source>
        <dbReference type="ARBA" id="ARBA00022741"/>
    </source>
</evidence>